<proteinExistence type="predicted"/>
<dbReference type="EMBL" id="JBBKZU010000004">
    <property type="protein sequence ID" value="MEJ8811829.1"/>
    <property type="molecule type" value="Genomic_DNA"/>
</dbReference>
<feature type="domain" description="Glycoside hydrolase family 19 catalytic" evidence="2">
    <location>
        <begin position="545"/>
        <end position="614"/>
    </location>
</feature>
<dbReference type="GO" id="GO:0016787">
    <property type="term" value="F:hydrolase activity"/>
    <property type="evidence" value="ECO:0007669"/>
    <property type="project" value="UniProtKB-KW"/>
</dbReference>
<dbReference type="InterPro" id="IPR052354">
    <property type="entry name" value="Cell_Wall_Dynamics_Protein"/>
</dbReference>
<evidence type="ECO:0000313" key="4">
    <source>
        <dbReference type="Proteomes" id="UP001365846"/>
    </source>
</evidence>
<feature type="compositionally biased region" description="Pro residues" evidence="1">
    <location>
        <begin position="661"/>
        <end position="671"/>
    </location>
</feature>
<keyword evidence="3" id="KW-0378">Hydrolase</keyword>
<dbReference type="Proteomes" id="UP001365846">
    <property type="component" value="Unassembled WGS sequence"/>
</dbReference>
<feature type="region of interest" description="Disordered" evidence="1">
    <location>
        <begin position="46"/>
        <end position="133"/>
    </location>
</feature>
<sequence>MLAVQQQSLTVWRAVRTDVAAIARAMGVQSSRAMPAFAGVAVRASSAAPSSTPAATTARGGSASSGPSGARPATVATRTSRAANAGGRAEMTSVAVAQPRAANGRFVKGGGAPKAGAPGSGGGDDGSGGGFLRDAAGRLTRAAGSLAQATGGLEQVDATVAASKEIADVAAPLGRGLFGLFGRSAERKKERWYQRIWKALTSPIGAKGGGAQPAAAGGPGMLQTMMGGMFGGIGGLLSKVPGLLLTVFTRILAPVAALWGAWNVGQWIGSKINDWLNESGVMPKVFDAFDAIRDAFGAAWETVKGAVDTIGTTVSEVWSKITDTVKAAVDGLASIPDKIGEFFRSIDESIRGIPVIGKAYAAAVDGAKAAIGDAKKGYGEGESGKADGKPTNAAQAAGRDVGQVVRGAKDVGTQVGAGWNTARGNDSDAPEAATTVQKVARSVGMGAGKAVNAVTGNANANMMLEAGRASGMGDKELANFMGQNAHESGNFRVMSENLNYSSVARIRSAFGKNKAVASMSDAEVAGLVNNPDALANKVYGGRMGNTEAGDGYKFRGRGFTQLTGKDNYAAAGKALGLDLANNPDLAADPANAAKISAWYWKKNVSARGAGEDVTAATKAVNGGLNGLEDRKVKTAEWASKIAAANVATPKVPSVPSASVPPLAPPQVPPTPDAGIPERLNGSGGSQAVQVQIADKTRQDVGNRRIAHLASGGISAA</sequence>
<dbReference type="InterPro" id="IPR000726">
    <property type="entry name" value="Glyco_hydro_19_cat"/>
</dbReference>
<feature type="compositionally biased region" description="Low complexity" evidence="1">
    <location>
        <begin position="650"/>
        <end position="660"/>
    </location>
</feature>
<dbReference type="PANTHER" id="PTHR34408:SF1">
    <property type="entry name" value="GLYCOSYL HYDROLASE FAMILY 19 DOMAIN-CONTAINING PROTEIN HI_1415"/>
    <property type="match status" value="1"/>
</dbReference>
<keyword evidence="4" id="KW-1185">Reference proteome</keyword>
<dbReference type="Pfam" id="PF00182">
    <property type="entry name" value="Glyco_hydro_19"/>
    <property type="match status" value="1"/>
</dbReference>
<protein>
    <submittedName>
        <fullName evidence="3">Glycoside hydrolase family 19 protein</fullName>
    </submittedName>
</protein>
<gene>
    <name evidence="3" type="ORF">WKW77_12180</name>
</gene>
<evidence type="ECO:0000313" key="3">
    <source>
        <dbReference type="EMBL" id="MEJ8811829.1"/>
    </source>
</evidence>
<comment type="caution">
    <text evidence="3">The sequence shown here is derived from an EMBL/GenBank/DDBJ whole genome shotgun (WGS) entry which is preliminary data.</text>
</comment>
<dbReference type="SUPFAM" id="SSF53955">
    <property type="entry name" value="Lysozyme-like"/>
    <property type="match status" value="1"/>
</dbReference>
<name>A0ABU8VDU1_9BURK</name>
<evidence type="ECO:0000256" key="1">
    <source>
        <dbReference type="SAM" id="MobiDB-lite"/>
    </source>
</evidence>
<dbReference type="RefSeq" id="WP_340357093.1">
    <property type="nucleotide sequence ID" value="NZ_JBBKZU010000004.1"/>
</dbReference>
<feature type="compositionally biased region" description="Low complexity" evidence="1">
    <location>
        <begin position="46"/>
        <end position="74"/>
    </location>
</feature>
<organism evidence="3 4">
    <name type="scientific">Variovorax ureilyticus</name>
    <dbReference type="NCBI Taxonomy" id="1836198"/>
    <lineage>
        <taxon>Bacteria</taxon>
        <taxon>Pseudomonadati</taxon>
        <taxon>Pseudomonadota</taxon>
        <taxon>Betaproteobacteria</taxon>
        <taxon>Burkholderiales</taxon>
        <taxon>Comamonadaceae</taxon>
        <taxon>Variovorax</taxon>
    </lineage>
</organism>
<dbReference type="Gene3D" id="1.10.530.10">
    <property type="match status" value="1"/>
</dbReference>
<accession>A0ABU8VDU1</accession>
<feature type="region of interest" description="Disordered" evidence="1">
    <location>
        <begin position="650"/>
        <end position="684"/>
    </location>
</feature>
<feature type="region of interest" description="Disordered" evidence="1">
    <location>
        <begin position="377"/>
        <end position="399"/>
    </location>
</feature>
<feature type="compositionally biased region" description="Gly residues" evidence="1">
    <location>
        <begin position="107"/>
        <end position="131"/>
    </location>
</feature>
<evidence type="ECO:0000259" key="2">
    <source>
        <dbReference type="Pfam" id="PF00182"/>
    </source>
</evidence>
<feature type="compositionally biased region" description="Basic and acidic residues" evidence="1">
    <location>
        <begin position="377"/>
        <end position="388"/>
    </location>
</feature>
<reference evidence="3 4" key="1">
    <citation type="submission" date="2024-03" db="EMBL/GenBank/DDBJ databases">
        <title>Novel species of the genus Variovorax.</title>
        <authorList>
            <person name="Liu Q."/>
            <person name="Xin Y.-H."/>
        </authorList>
    </citation>
    <scope>NUCLEOTIDE SEQUENCE [LARGE SCALE GENOMIC DNA]</scope>
    <source>
        <strain evidence="3 4">KACC 18899</strain>
    </source>
</reference>
<dbReference type="PANTHER" id="PTHR34408">
    <property type="entry name" value="FAMILY PROTEIN, PUTATIVE-RELATED"/>
    <property type="match status" value="1"/>
</dbReference>
<dbReference type="InterPro" id="IPR023346">
    <property type="entry name" value="Lysozyme-like_dom_sf"/>
</dbReference>